<dbReference type="EMBL" id="CAFBNF010000290">
    <property type="protein sequence ID" value="CAB4960843.1"/>
    <property type="molecule type" value="Genomic_DNA"/>
</dbReference>
<keyword evidence="2" id="KW-0349">Heme</keyword>
<evidence type="ECO:0000256" key="2">
    <source>
        <dbReference type="ARBA" id="ARBA00022617"/>
    </source>
</evidence>
<dbReference type="GO" id="GO:0005506">
    <property type="term" value="F:iron ion binding"/>
    <property type="evidence" value="ECO:0007669"/>
    <property type="project" value="InterPro"/>
</dbReference>
<dbReference type="FunFam" id="1.10.630.10:FF:000018">
    <property type="entry name" value="Cytochrome P450 monooxygenase"/>
    <property type="match status" value="1"/>
</dbReference>
<dbReference type="Gene3D" id="1.10.630.10">
    <property type="entry name" value="Cytochrome P450"/>
    <property type="match status" value="1"/>
</dbReference>
<dbReference type="SUPFAM" id="SSF48264">
    <property type="entry name" value="Cytochrome P450"/>
    <property type="match status" value="1"/>
</dbReference>
<dbReference type="PROSITE" id="PS00086">
    <property type="entry name" value="CYTOCHROME_P450"/>
    <property type="match status" value="1"/>
</dbReference>
<dbReference type="Pfam" id="PF00067">
    <property type="entry name" value="p450"/>
    <property type="match status" value="1"/>
</dbReference>
<evidence type="ECO:0000313" key="7">
    <source>
        <dbReference type="EMBL" id="CAB4960843.1"/>
    </source>
</evidence>
<accession>A0A6J7L1F6</accession>
<dbReference type="PANTHER" id="PTHR46696:SF4">
    <property type="entry name" value="BIOTIN BIOSYNTHESIS CYTOCHROME P450"/>
    <property type="match status" value="1"/>
</dbReference>
<dbReference type="AlphaFoldDB" id="A0A6J7L1F6"/>
<evidence type="ECO:0000256" key="4">
    <source>
        <dbReference type="ARBA" id="ARBA00023002"/>
    </source>
</evidence>
<organism evidence="7">
    <name type="scientific">freshwater metagenome</name>
    <dbReference type="NCBI Taxonomy" id="449393"/>
    <lineage>
        <taxon>unclassified sequences</taxon>
        <taxon>metagenomes</taxon>
        <taxon>ecological metagenomes</taxon>
    </lineage>
</organism>
<comment type="similarity">
    <text evidence="1">Belongs to the cytochrome P450 family.</text>
</comment>
<protein>
    <submittedName>
        <fullName evidence="7">Unannotated protein</fullName>
    </submittedName>
</protein>
<evidence type="ECO:0000256" key="6">
    <source>
        <dbReference type="ARBA" id="ARBA00023033"/>
    </source>
</evidence>
<dbReference type="PANTHER" id="PTHR46696">
    <property type="entry name" value="P450, PUTATIVE (EUROFUNG)-RELATED"/>
    <property type="match status" value="1"/>
</dbReference>
<evidence type="ECO:0000256" key="5">
    <source>
        <dbReference type="ARBA" id="ARBA00023004"/>
    </source>
</evidence>
<proteinExistence type="inferred from homology"/>
<dbReference type="CDD" id="cd20625">
    <property type="entry name" value="CYP164-like"/>
    <property type="match status" value="1"/>
</dbReference>
<dbReference type="InterPro" id="IPR001128">
    <property type="entry name" value="Cyt_P450"/>
</dbReference>
<evidence type="ECO:0000256" key="3">
    <source>
        <dbReference type="ARBA" id="ARBA00022723"/>
    </source>
</evidence>
<reference evidence="7" key="1">
    <citation type="submission" date="2020-05" db="EMBL/GenBank/DDBJ databases">
        <authorList>
            <person name="Chiriac C."/>
            <person name="Salcher M."/>
            <person name="Ghai R."/>
            <person name="Kavagutti S V."/>
        </authorList>
    </citation>
    <scope>NUCLEOTIDE SEQUENCE</scope>
</reference>
<name>A0A6J7L1F6_9ZZZZ</name>
<keyword evidence="4" id="KW-0560">Oxidoreductase</keyword>
<dbReference type="InterPro" id="IPR017972">
    <property type="entry name" value="Cyt_P450_CS"/>
</dbReference>
<sequence>MEEPPTSVLTFDPFTSESITDPYPTYQRLLQEAPVFHNVERDVWAISRFDDVKELVQDWERLSSAQGVRIDDLLELAGPSPLTMDPPRHALLRALVRKPFTHRAMASLEPMVERSVNELLDAISGDTFDAIREFAKLVPVTIICHLLGVPPHDARMLKGWADAMLETVPGVEGSTPEAITGARNLRAYWANAIDERRAHPGDDILSVLAVSEVDGVPVPLDEQVGMCNLIFEAGNATTGTLIGNALLALATHPGERDWLAATPEAMPQAIEEFLRWESPVQTLMRVTMAPLTLHNTTIPTGSRVLLVLGAANRDPRVWDEPDELRLSRPVQRNLGFGEGIHHCLGAPLARLEAPIALRAFLERFPSYDVVSSERFNDVTLRALRSLQVHANPQGAS</sequence>
<dbReference type="GO" id="GO:0006707">
    <property type="term" value="P:cholesterol catabolic process"/>
    <property type="evidence" value="ECO:0007669"/>
    <property type="project" value="TreeGrafter"/>
</dbReference>
<dbReference type="GO" id="GO:0020037">
    <property type="term" value="F:heme binding"/>
    <property type="evidence" value="ECO:0007669"/>
    <property type="project" value="InterPro"/>
</dbReference>
<dbReference type="GO" id="GO:0036199">
    <property type="term" value="F:cholest-4-en-3-one 26-monooxygenase activity"/>
    <property type="evidence" value="ECO:0007669"/>
    <property type="project" value="TreeGrafter"/>
</dbReference>
<dbReference type="GO" id="GO:0008395">
    <property type="term" value="F:steroid hydroxylase activity"/>
    <property type="evidence" value="ECO:0007669"/>
    <property type="project" value="TreeGrafter"/>
</dbReference>
<keyword evidence="5" id="KW-0408">Iron</keyword>
<keyword evidence="6" id="KW-0503">Monooxygenase</keyword>
<gene>
    <name evidence="7" type="ORF">UFOPK3773_01978</name>
</gene>
<dbReference type="InterPro" id="IPR002397">
    <property type="entry name" value="Cyt_P450_B"/>
</dbReference>
<dbReference type="InterPro" id="IPR036396">
    <property type="entry name" value="Cyt_P450_sf"/>
</dbReference>
<keyword evidence="3" id="KW-0479">Metal-binding</keyword>
<dbReference type="PRINTS" id="PR00359">
    <property type="entry name" value="BP450"/>
</dbReference>
<evidence type="ECO:0000256" key="1">
    <source>
        <dbReference type="ARBA" id="ARBA00010617"/>
    </source>
</evidence>